<dbReference type="EC" id="3.4.21.4" evidence="9"/>
<dbReference type="PROSITE" id="PS50240">
    <property type="entry name" value="TRYPSIN_DOM"/>
    <property type="match status" value="1"/>
</dbReference>
<keyword evidence="5" id="KW-0720">Serine protease</keyword>
<proteinExistence type="inferred from homology"/>
<evidence type="ECO:0000256" key="4">
    <source>
        <dbReference type="ARBA" id="ARBA00022801"/>
    </source>
</evidence>
<dbReference type="Pfam" id="PF00089">
    <property type="entry name" value="Trypsin"/>
    <property type="match status" value="1"/>
</dbReference>
<keyword evidence="12" id="KW-1185">Reference proteome</keyword>
<dbReference type="PROSITE" id="PS00135">
    <property type="entry name" value="TRYPSIN_SER"/>
    <property type="match status" value="1"/>
</dbReference>
<evidence type="ECO:0000256" key="8">
    <source>
        <dbReference type="ARBA" id="ARBA00036320"/>
    </source>
</evidence>
<evidence type="ECO:0000256" key="7">
    <source>
        <dbReference type="ARBA" id="ARBA00023157"/>
    </source>
</evidence>
<dbReference type="SUPFAM" id="SSF50494">
    <property type="entry name" value="Trypsin-like serine proteases"/>
    <property type="match status" value="1"/>
</dbReference>
<comment type="similarity">
    <text evidence="1">Belongs to the peptidase S1 family.</text>
</comment>
<sequence>TLAIAGNIGDVFCNTTFGRIIGGRPVGIKHRPFMIVKALFQLSLHSFDGLVCGASILSRKWGITALHCLASERTTGYFVRAGSSKLYRGGSLHKLTKIHAYNGTAYEYSELNVPYHDIALFEIRPPFRFSSTVRAARLPRESSRPPRTLYVCGWGHTNNRSVATVSDLLMGVYVHYTPYEWCVNEVPEYKMLVKKEHHLCYGARGKDSCYGDSGGPLVSGNKIYGVVSFGHHCAVASGVYENISYYRRWIKRITNL</sequence>
<keyword evidence="6" id="KW-0865">Zymogen</keyword>
<dbReference type="GO" id="GO:0004252">
    <property type="term" value="F:serine-type endopeptidase activity"/>
    <property type="evidence" value="ECO:0007669"/>
    <property type="project" value="UniProtKB-EC"/>
</dbReference>
<keyword evidence="2" id="KW-0645">Protease</keyword>
<dbReference type="Proteomes" id="UP000655588">
    <property type="component" value="Unassembled WGS sequence"/>
</dbReference>
<accession>A0A833W7L9</accession>
<dbReference type="Gene3D" id="2.40.10.10">
    <property type="entry name" value="Trypsin-like serine proteases"/>
    <property type="match status" value="1"/>
</dbReference>
<protein>
    <recommendedName>
        <fullName evidence="9">trypsin</fullName>
        <ecNumber evidence="9">3.4.21.4</ecNumber>
    </recommendedName>
</protein>
<dbReference type="InterPro" id="IPR033116">
    <property type="entry name" value="TRYPSIN_SER"/>
</dbReference>
<dbReference type="PANTHER" id="PTHR24276:SF97">
    <property type="entry name" value="GH13245P2-RELATED"/>
    <property type="match status" value="1"/>
</dbReference>
<evidence type="ECO:0000313" key="11">
    <source>
        <dbReference type="EMBL" id="KAF3423358.1"/>
    </source>
</evidence>
<dbReference type="CDD" id="cd00190">
    <property type="entry name" value="Tryp_SPc"/>
    <property type="match status" value="1"/>
</dbReference>
<gene>
    <name evidence="11" type="ORF">E2986_05614</name>
</gene>
<keyword evidence="3" id="KW-0222">Digestion</keyword>
<evidence type="ECO:0000256" key="9">
    <source>
        <dbReference type="ARBA" id="ARBA00038868"/>
    </source>
</evidence>
<evidence type="ECO:0000256" key="5">
    <source>
        <dbReference type="ARBA" id="ARBA00022825"/>
    </source>
</evidence>
<dbReference type="PANTHER" id="PTHR24276">
    <property type="entry name" value="POLYSERASE-RELATED"/>
    <property type="match status" value="1"/>
</dbReference>
<name>A0A833W7L9_9HYME</name>
<keyword evidence="7" id="KW-1015">Disulfide bond</keyword>
<comment type="catalytic activity">
    <reaction evidence="8">
        <text>Preferential cleavage: Arg-|-Xaa, Lys-|-Xaa.</text>
        <dbReference type="EC" id="3.4.21.4"/>
    </reaction>
</comment>
<dbReference type="GO" id="GO:0006508">
    <property type="term" value="P:proteolysis"/>
    <property type="evidence" value="ECO:0007669"/>
    <property type="project" value="UniProtKB-KW"/>
</dbReference>
<organism evidence="11 12">
    <name type="scientific">Frieseomelitta varia</name>
    <dbReference type="NCBI Taxonomy" id="561572"/>
    <lineage>
        <taxon>Eukaryota</taxon>
        <taxon>Metazoa</taxon>
        <taxon>Ecdysozoa</taxon>
        <taxon>Arthropoda</taxon>
        <taxon>Hexapoda</taxon>
        <taxon>Insecta</taxon>
        <taxon>Pterygota</taxon>
        <taxon>Neoptera</taxon>
        <taxon>Endopterygota</taxon>
        <taxon>Hymenoptera</taxon>
        <taxon>Apocrita</taxon>
        <taxon>Aculeata</taxon>
        <taxon>Apoidea</taxon>
        <taxon>Anthophila</taxon>
        <taxon>Apidae</taxon>
        <taxon>Frieseomelitta</taxon>
    </lineage>
</organism>
<evidence type="ECO:0000256" key="2">
    <source>
        <dbReference type="ARBA" id="ARBA00022670"/>
    </source>
</evidence>
<dbReference type="PRINTS" id="PR00722">
    <property type="entry name" value="CHYMOTRYPSIN"/>
</dbReference>
<keyword evidence="4" id="KW-0378">Hydrolase</keyword>
<evidence type="ECO:0000256" key="6">
    <source>
        <dbReference type="ARBA" id="ARBA00023145"/>
    </source>
</evidence>
<dbReference type="InterPro" id="IPR001314">
    <property type="entry name" value="Peptidase_S1A"/>
</dbReference>
<evidence type="ECO:0000256" key="3">
    <source>
        <dbReference type="ARBA" id="ARBA00022757"/>
    </source>
</evidence>
<dbReference type="InterPro" id="IPR009003">
    <property type="entry name" value="Peptidase_S1_PA"/>
</dbReference>
<comment type="caution">
    <text evidence="11">The sequence shown here is derived from an EMBL/GenBank/DDBJ whole genome shotgun (WGS) entry which is preliminary data.</text>
</comment>
<evidence type="ECO:0000256" key="1">
    <source>
        <dbReference type="ARBA" id="ARBA00007664"/>
    </source>
</evidence>
<dbReference type="InterPro" id="IPR050430">
    <property type="entry name" value="Peptidase_S1"/>
</dbReference>
<feature type="domain" description="Peptidase S1" evidence="10">
    <location>
        <begin position="20"/>
        <end position="255"/>
    </location>
</feature>
<feature type="non-terminal residue" evidence="11">
    <location>
        <position position="1"/>
    </location>
</feature>
<evidence type="ECO:0000259" key="10">
    <source>
        <dbReference type="PROSITE" id="PS50240"/>
    </source>
</evidence>
<dbReference type="AlphaFoldDB" id="A0A833W7L9"/>
<dbReference type="InterPro" id="IPR043504">
    <property type="entry name" value="Peptidase_S1_PA_chymotrypsin"/>
</dbReference>
<dbReference type="SMART" id="SM00020">
    <property type="entry name" value="Tryp_SPc"/>
    <property type="match status" value="1"/>
</dbReference>
<dbReference type="GO" id="GO:0007586">
    <property type="term" value="P:digestion"/>
    <property type="evidence" value="ECO:0007669"/>
    <property type="project" value="UniProtKB-KW"/>
</dbReference>
<reference evidence="11" key="1">
    <citation type="submission" date="2019-11" db="EMBL/GenBank/DDBJ databases">
        <title>The nuclear and mitochondrial genomes of Frieseomelitta varia - a highly eusocial stingless bee (Meliponini) with a permanently sterile worker caste.</title>
        <authorList>
            <person name="Freitas F.C.P."/>
            <person name="Lourenco A.P."/>
            <person name="Nunes F.M.F."/>
            <person name="Paschoal A.R."/>
            <person name="Abreu F.C.P."/>
            <person name="Barbin F.O."/>
            <person name="Bataglia L."/>
            <person name="Cardoso-Junior C.A.M."/>
            <person name="Cervoni M.S."/>
            <person name="Silva S.R."/>
            <person name="Dalarmi F."/>
            <person name="Del Lama M.A."/>
            <person name="Depintor T.S."/>
            <person name="Ferreira K.M."/>
            <person name="Goria P.S."/>
            <person name="Jaskot M.C."/>
            <person name="Lago D.C."/>
            <person name="Luna-Lucena D."/>
            <person name="Moda L.M."/>
            <person name="Nascimento L."/>
            <person name="Pedrino M."/>
            <person name="Rabico F.O."/>
            <person name="Sanches F.C."/>
            <person name="Santos D.E."/>
            <person name="Santos C.G."/>
            <person name="Vieira J."/>
            <person name="Lopes T.F."/>
            <person name="Barchuk A.R."/>
            <person name="Hartfelder K."/>
            <person name="Simoes Z.L.P."/>
            <person name="Bitondi M.M.G."/>
            <person name="Pinheiro D.G."/>
        </authorList>
    </citation>
    <scope>NUCLEOTIDE SEQUENCE</scope>
    <source>
        <strain evidence="11">USP_RPSP 00005682</strain>
        <tissue evidence="11">Whole individual</tissue>
    </source>
</reference>
<evidence type="ECO:0000313" key="12">
    <source>
        <dbReference type="Proteomes" id="UP000655588"/>
    </source>
</evidence>
<dbReference type="EMBL" id="WNWW01000574">
    <property type="protein sequence ID" value="KAF3423358.1"/>
    <property type="molecule type" value="Genomic_DNA"/>
</dbReference>
<dbReference type="InterPro" id="IPR001254">
    <property type="entry name" value="Trypsin_dom"/>
</dbReference>